<dbReference type="Gene3D" id="3.40.50.300">
    <property type="entry name" value="P-loop containing nucleotide triphosphate hydrolases"/>
    <property type="match status" value="1"/>
</dbReference>
<dbReference type="InterPro" id="IPR027417">
    <property type="entry name" value="P-loop_NTPase"/>
</dbReference>
<accession>A0A167XGP5</accession>
<gene>
    <name evidence="1" type="ORF">FIBSPDRAFT_763243</name>
</gene>
<dbReference type="AlphaFoldDB" id="A0A167XGP5"/>
<sequence length="131" mass="14682">QENNKDSEEIRKRCGRFRTLVIGRANAGKTTVLQKVCGTTKRPVVYNARGEKVSNSITVPMKHLIHHLRGLHDINDTMVFESTPGFIFHDSQGFEAGGAQYIEDVKAFLSARASTTELQDQVHAVWQVDTQ</sequence>
<protein>
    <recommendedName>
        <fullName evidence="2">G domain-containing protein</fullName>
    </recommendedName>
</protein>
<name>A0A167XGP5_9AGAM</name>
<reference evidence="1" key="1">
    <citation type="journal article" date="2016" name="Mol. Biol. Evol.">
        <title>Comparative Genomics of Early-Diverging Mushroom-Forming Fungi Provides Insights into the Origins of Lignocellulose Decay Capabilities.</title>
        <authorList>
            <person name="Nagy L.G."/>
            <person name="Riley R."/>
            <person name="Tritt A."/>
            <person name="Adam C."/>
            <person name="Daum C."/>
            <person name="Floudas D."/>
            <person name="Sun H."/>
            <person name="Yadav J.S."/>
            <person name="Pangilinan J."/>
            <person name="Larsson K.H."/>
            <person name="Matsuura K."/>
            <person name="Barry K."/>
            <person name="Labutti K."/>
            <person name="Kuo R."/>
            <person name="Ohm R.A."/>
            <person name="Bhattacharya S.S."/>
            <person name="Shirouzu T."/>
            <person name="Yoshinaga Y."/>
            <person name="Martin F.M."/>
            <person name="Grigoriev I.V."/>
            <person name="Hibbett D.S."/>
        </authorList>
    </citation>
    <scope>NUCLEOTIDE SEQUENCE [LARGE SCALE GENOMIC DNA]</scope>
    <source>
        <strain evidence="1">CBS 109695</strain>
    </source>
</reference>
<feature type="non-terminal residue" evidence="1">
    <location>
        <position position="131"/>
    </location>
</feature>
<dbReference type="SUPFAM" id="SSF52540">
    <property type="entry name" value="P-loop containing nucleoside triphosphate hydrolases"/>
    <property type="match status" value="1"/>
</dbReference>
<evidence type="ECO:0008006" key="2">
    <source>
        <dbReference type="Google" id="ProtNLM"/>
    </source>
</evidence>
<evidence type="ECO:0000313" key="1">
    <source>
        <dbReference type="EMBL" id="KZP07201.1"/>
    </source>
</evidence>
<organism evidence="1">
    <name type="scientific">Athelia psychrophila</name>
    <dbReference type="NCBI Taxonomy" id="1759441"/>
    <lineage>
        <taxon>Eukaryota</taxon>
        <taxon>Fungi</taxon>
        <taxon>Dikarya</taxon>
        <taxon>Basidiomycota</taxon>
        <taxon>Agaricomycotina</taxon>
        <taxon>Agaricomycetes</taxon>
        <taxon>Agaricomycetidae</taxon>
        <taxon>Atheliales</taxon>
        <taxon>Atheliaceae</taxon>
        <taxon>Athelia</taxon>
    </lineage>
</organism>
<dbReference type="EMBL" id="KV417758">
    <property type="protein sequence ID" value="KZP07201.1"/>
    <property type="molecule type" value="Genomic_DNA"/>
</dbReference>
<proteinExistence type="predicted"/>
<dbReference type="OrthoDB" id="3172613at2759"/>